<protein>
    <submittedName>
        <fullName evidence="2">Uncharacterized protein</fullName>
    </submittedName>
</protein>
<dbReference type="EMBL" id="BJHY01000001">
    <property type="protein sequence ID" value="GDY72977.1"/>
    <property type="molecule type" value="Genomic_DNA"/>
</dbReference>
<evidence type="ECO:0000313" key="3">
    <source>
        <dbReference type="Proteomes" id="UP000299211"/>
    </source>
</evidence>
<organism evidence="2 3">
    <name type="scientific">Streptomyces avermitilis</name>
    <dbReference type="NCBI Taxonomy" id="33903"/>
    <lineage>
        <taxon>Bacteria</taxon>
        <taxon>Bacillati</taxon>
        <taxon>Actinomycetota</taxon>
        <taxon>Actinomycetes</taxon>
        <taxon>Kitasatosporales</taxon>
        <taxon>Streptomycetaceae</taxon>
        <taxon>Streptomyces</taxon>
    </lineage>
</organism>
<dbReference type="AlphaFoldDB" id="A0A4D4MP78"/>
<comment type="caution">
    <text evidence="2">The sequence shown here is derived from an EMBL/GenBank/DDBJ whole genome shotgun (WGS) entry which is preliminary data.</text>
</comment>
<evidence type="ECO:0000256" key="1">
    <source>
        <dbReference type="SAM" id="MobiDB-lite"/>
    </source>
</evidence>
<dbReference type="Proteomes" id="UP000299211">
    <property type="component" value="Unassembled WGS sequence"/>
</dbReference>
<reference evidence="2 3" key="1">
    <citation type="submission" date="2019-04" db="EMBL/GenBank/DDBJ databases">
        <title>Draft genome sequences of Streptomyces avermitilis ATCC 31267.</title>
        <authorList>
            <person name="Komaki H."/>
            <person name="Tamura T."/>
            <person name="Hosoyama A."/>
        </authorList>
    </citation>
    <scope>NUCLEOTIDE SEQUENCE [LARGE SCALE GENOMIC DNA]</scope>
    <source>
        <strain evidence="2 3">ATCC 31267</strain>
    </source>
</reference>
<evidence type="ECO:0000313" key="2">
    <source>
        <dbReference type="EMBL" id="GDY72977.1"/>
    </source>
</evidence>
<gene>
    <name evidence="2" type="ORF">SAV31267_024620</name>
</gene>
<feature type="region of interest" description="Disordered" evidence="1">
    <location>
        <begin position="1"/>
        <end position="54"/>
    </location>
</feature>
<proteinExistence type="predicted"/>
<name>A0A4D4MP78_STRAX</name>
<accession>A0A4D4MP78</accession>
<sequence>MRGTGGSLGMRCVAMPGGSRLTGSGVPGLTKKTTGDLWPESRPEANGIEPTGAQREAVCGMRYSTPTSRGLKEVGSVRWVTDHQTGRSTNPEIGE</sequence>